<dbReference type="Pfam" id="PF07687">
    <property type="entry name" value="M20_dimer"/>
    <property type="match status" value="1"/>
</dbReference>
<keyword evidence="3" id="KW-1185">Reference proteome</keyword>
<proteinExistence type="predicted"/>
<dbReference type="EMBL" id="JABACJ020000001">
    <property type="protein sequence ID" value="MBU3874251.1"/>
    <property type="molecule type" value="Genomic_DNA"/>
</dbReference>
<protein>
    <submittedName>
        <fullName evidence="2">M20 family metallopeptidase</fullName>
    </submittedName>
</protein>
<dbReference type="InterPro" id="IPR011650">
    <property type="entry name" value="Peptidase_M20_dimer"/>
</dbReference>
<dbReference type="InterPro" id="IPR050072">
    <property type="entry name" value="Peptidase_M20A"/>
</dbReference>
<reference evidence="2 3" key="1">
    <citation type="submission" date="2021-06" db="EMBL/GenBank/DDBJ databases">
        <title>Faecalicatena sp. nov. isolated from porcine feces.</title>
        <authorList>
            <person name="Oh B.S."/>
            <person name="Lee J.H."/>
        </authorList>
    </citation>
    <scope>NUCLEOTIDE SEQUENCE [LARGE SCALE GENOMIC DNA]</scope>
    <source>
        <strain evidence="2 3">AGMB00832</strain>
    </source>
</reference>
<evidence type="ECO:0000259" key="1">
    <source>
        <dbReference type="Pfam" id="PF07687"/>
    </source>
</evidence>
<sequence>MPTLDAIELTKQLVQIESTNPGTYEKEICDFIFHYLKEAGVEPELSEVENGRCNIRAMIAASESKSDCGQPSYQKKHPGQEHHLVQEQHPALVFICHMDTVVVGAGWDENAFSGEIRDGRLYGRGACDMKSGLACALSVFAETAVKVKDGGLQLEAPLVFIGTVDEEGDMKGVEKAIDDQWVTAEDWVLDMEPTDGQIQMSHKGRTWFELEVQGVTAHASMPEKGADAIAGMAYMLTYIRRNIKECPVHAELGRSTATFGQIQGGYSPYVVPDCCTATIDMRLVPPMDTQKAAQLVREAIQYGEQNVPGVHGSCRITGDRPSVETHPESFLLRELKKAVEETTKAAPPVTAFPGYTDTAVIAGKLGNPNCMSYGPGSLKQAHKPNEFVITTEIDRCQEVFRKLVRNMLTGPRAL</sequence>
<comment type="caution">
    <text evidence="2">The sequence shown here is derived from an EMBL/GenBank/DDBJ whole genome shotgun (WGS) entry which is preliminary data.</text>
</comment>
<gene>
    <name evidence="2" type="ORF">HGO97_000260</name>
</gene>
<dbReference type="Proteomes" id="UP000723714">
    <property type="component" value="Unassembled WGS sequence"/>
</dbReference>
<dbReference type="PANTHER" id="PTHR43808">
    <property type="entry name" value="ACETYLORNITHINE DEACETYLASE"/>
    <property type="match status" value="1"/>
</dbReference>
<evidence type="ECO:0000313" key="3">
    <source>
        <dbReference type="Proteomes" id="UP000723714"/>
    </source>
</evidence>
<dbReference type="Pfam" id="PF01546">
    <property type="entry name" value="Peptidase_M20"/>
    <property type="match status" value="1"/>
</dbReference>
<dbReference type="RefSeq" id="WP_216238277.1">
    <property type="nucleotide sequence ID" value="NZ_JABACJ020000001.1"/>
</dbReference>
<dbReference type="InterPro" id="IPR002933">
    <property type="entry name" value="Peptidase_M20"/>
</dbReference>
<organism evidence="2 3">
    <name type="scientific">Faecalicatena faecalis</name>
    <dbReference type="NCBI Taxonomy" id="2726362"/>
    <lineage>
        <taxon>Bacteria</taxon>
        <taxon>Bacillati</taxon>
        <taxon>Bacillota</taxon>
        <taxon>Clostridia</taxon>
        <taxon>Lachnospirales</taxon>
        <taxon>Lachnospiraceae</taxon>
        <taxon>Faecalicatena</taxon>
    </lineage>
</organism>
<name>A0ABS6CYM1_9FIRM</name>
<dbReference type="CDD" id="cd08659">
    <property type="entry name" value="M20_ArgE_DapE-like"/>
    <property type="match status" value="1"/>
</dbReference>
<accession>A0ABS6CYM1</accession>
<evidence type="ECO:0000313" key="2">
    <source>
        <dbReference type="EMBL" id="MBU3874251.1"/>
    </source>
</evidence>
<feature type="domain" description="Peptidase M20 dimerisation" evidence="1">
    <location>
        <begin position="201"/>
        <end position="301"/>
    </location>
</feature>